<proteinExistence type="inferred from homology"/>
<dbReference type="GO" id="GO:0080043">
    <property type="term" value="F:quercetin 3-O-glucosyltransferase activity"/>
    <property type="evidence" value="ECO:0007669"/>
    <property type="project" value="TreeGrafter"/>
</dbReference>
<keyword evidence="2" id="KW-0328">Glycosyltransferase</keyword>
<dbReference type="PANTHER" id="PTHR11926">
    <property type="entry name" value="GLUCOSYL/GLUCURONOSYL TRANSFERASES"/>
    <property type="match status" value="1"/>
</dbReference>
<name>A0A6A3AXT0_HIBSY</name>
<evidence type="ECO:0000313" key="4">
    <source>
        <dbReference type="Proteomes" id="UP000436088"/>
    </source>
</evidence>
<protein>
    <submittedName>
        <fullName evidence="3">Uncharacterized protein</fullName>
    </submittedName>
</protein>
<dbReference type="EMBL" id="VEPZ02000935">
    <property type="protein sequence ID" value="KAE8709614.1"/>
    <property type="molecule type" value="Genomic_DNA"/>
</dbReference>
<dbReference type="SUPFAM" id="SSF53756">
    <property type="entry name" value="UDP-Glycosyltransferase/glycogen phosphorylase"/>
    <property type="match status" value="1"/>
</dbReference>
<gene>
    <name evidence="3" type="ORF">F3Y22_tig00110330pilonHSYRG00263</name>
</gene>
<dbReference type="AlphaFoldDB" id="A0A6A3AXT0"/>
<dbReference type="Gene3D" id="3.40.50.2000">
    <property type="entry name" value="Glycogen Phosphorylase B"/>
    <property type="match status" value="1"/>
</dbReference>
<dbReference type="GO" id="GO:0080044">
    <property type="term" value="F:quercetin 7-O-glucosyltransferase activity"/>
    <property type="evidence" value="ECO:0007669"/>
    <property type="project" value="TreeGrafter"/>
</dbReference>
<accession>A0A6A3AXT0</accession>
<dbReference type="PANTHER" id="PTHR11926:SF1547">
    <property type="entry name" value="GLYCOSYLTRANSFERASE"/>
    <property type="match status" value="1"/>
</dbReference>
<comment type="similarity">
    <text evidence="1">Belongs to the UDP-glycosyltransferase family.</text>
</comment>
<sequence>MGFEANKPHAVCVPYPLQGHVSPMMQLAQLLHSRGFFISYAKTVVNHRRLIRSKGPDSVEGLPDFRIHGVDKGKGFDNKLVSPTSVVPPGDWPLLDTLRVEFFIGSPDRRCAFNMLAFLRRSTYELSVFMHHIGHRHGNCPRRKA</sequence>
<evidence type="ECO:0000313" key="3">
    <source>
        <dbReference type="EMBL" id="KAE8709614.1"/>
    </source>
</evidence>
<keyword evidence="4" id="KW-1185">Reference proteome</keyword>
<dbReference type="Proteomes" id="UP000436088">
    <property type="component" value="Unassembled WGS sequence"/>
</dbReference>
<keyword evidence="2" id="KW-0808">Transferase</keyword>
<comment type="caution">
    <text evidence="3">The sequence shown here is derived from an EMBL/GenBank/DDBJ whole genome shotgun (WGS) entry which is preliminary data.</text>
</comment>
<evidence type="ECO:0000256" key="2">
    <source>
        <dbReference type="ARBA" id="ARBA00022676"/>
    </source>
</evidence>
<reference evidence="3" key="1">
    <citation type="submission" date="2019-09" db="EMBL/GenBank/DDBJ databases">
        <title>Draft genome information of white flower Hibiscus syriacus.</title>
        <authorList>
            <person name="Kim Y.-M."/>
        </authorList>
    </citation>
    <scope>NUCLEOTIDE SEQUENCE [LARGE SCALE GENOMIC DNA]</scope>
    <source>
        <strain evidence="3">YM2019G1</strain>
    </source>
</reference>
<organism evidence="3 4">
    <name type="scientific">Hibiscus syriacus</name>
    <name type="common">Rose of Sharon</name>
    <dbReference type="NCBI Taxonomy" id="106335"/>
    <lineage>
        <taxon>Eukaryota</taxon>
        <taxon>Viridiplantae</taxon>
        <taxon>Streptophyta</taxon>
        <taxon>Embryophyta</taxon>
        <taxon>Tracheophyta</taxon>
        <taxon>Spermatophyta</taxon>
        <taxon>Magnoliopsida</taxon>
        <taxon>eudicotyledons</taxon>
        <taxon>Gunneridae</taxon>
        <taxon>Pentapetalae</taxon>
        <taxon>rosids</taxon>
        <taxon>malvids</taxon>
        <taxon>Malvales</taxon>
        <taxon>Malvaceae</taxon>
        <taxon>Malvoideae</taxon>
        <taxon>Hibiscus</taxon>
    </lineage>
</organism>
<evidence type="ECO:0000256" key="1">
    <source>
        <dbReference type="ARBA" id="ARBA00009995"/>
    </source>
</evidence>